<dbReference type="EMBL" id="LR593887">
    <property type="protein sequence ID" value="VTS07103.1"/>
    <property type="molecule type" value="Genomic_DNA"/>
</dbReference>
<gene>
    <name evidence="1" type="ORF">GMBLW1_43210</name>
</gene>
<sequence>MEIKWTEDDEQSGERVFVKAERFARKWKFFSKVSRRSDWEPVAEPPRAYWEYLLAALEAKYRYRDGVDESDVADVQRVLARWRDKPTFGG</sequence>
<evidence type="ECO:0000313" key="1">
    <source>
        <dbReference type="EMBL" id="VIP04872.1"/>
    </source>
</evidence>
<evidence type="ECO:0000313" key="2">
    <source>
        <dbReference type="Proteomes" id="UP000464378"/>
    </source>
</evidence>
<protein>
    <submittedName>
        <fullName evidence="1">Uncharacterized protein</fullName>
    </submittedName>
</protein>
<dbReference type="EMBL" id="LR586016">
    <property type="protein sequence ID" value="VIP04872.1"/>
    <property type="molecule type" value="Genomic_DNA"/>
</dbReference>
<dbReference type="RefSeq" id="WP_162659896.1">
    <property type="nucleotide sequence ID" value="NZ_LR593887.1"/>
</dbReference>
<proteinExistence type="predicted"/>
<keyword evidence="2" id="KW-1185">Reference proteome</keyword>
<accession>A0A6C2YVH6</accession>
<dbReference type="KEGG" id="tim:GMBLW1_43210"/>
<reference evidence="1" key="1">
    <citation type="submission" date="2019-04" db="EMBL/GenBank/DDBJ databases">
        <authorList>
            <consortium name="Science for Life Laboratories"/>
        </authorList>
    </citation>
    <scope>NUCLEOTIDE SEQUENCE</scope>
    <source>
        <strain evidence="1">MBLW1</strain>
    </source>
</reference>
<name>A0A6C2YVH6_9BACT</name>
<dbReference type="AlphaFoldDB" id="A0A6C2YVH6"/>
<dbReference type="InParanoid" id="A0A6C2YVH6"/>
<dbReference type="Proteomes" id="UP000464378">
    <property type="component" value="Chromosome"/>
</dbReference>
<organism evidence="1">
    <name type="scientific">Tuwongella immobilis</name>
    <dbReference type="NCBI Taxonomy" id="692036"/>
    <lineage>
        <taxon>Bacteria</taxon>
        <taxon>Pseudomonadati</taxon>
        <taxon>Planctomycetota</taxon>
        <taxon>Planctomycetia</taxon>
        <taxon>Gemmatales</taxon>
        <taxon>Gemmataceae</taxon>
        <taxon>Tuwongella</taxon>
    </lineage>
</organism>